<keyword evidence="2" id="KW-0233">DNA recombination</keyword>
<dbReference type="InterPro" id="IPR025827">
    <property type="entry name" value="Zn_ribbon_recom_dom"/>
</dbReference>
<dbReference type="Proteomes" id="UP000681035">
    <property type="component" value="Chromosome"/>
</dbReference>
<evidence type="ECO:0008006" key="9">
    <source>
        <dbReference type="Google" id="ProtNLM"/>
    </source>
</evidence>
<dbReference type="PANTHER" id="PTHR30461:SF2">
    <property type="entry name" value="SERINE RECOMBINASE PINE-RELATED"/>
    <property type="match status" value="1"/>
</dbReference>
<accession>A0A810Q204</accession>
<evidence type="ECO:0000313" key="8">
    <source>
        <dbReference type="Proteomes" id="UP000681035"/>
    </source>
</evidence>
<keyword evidence="8" id="KW-1185">Reference proteome</keyword>
<keyword evidence="3" id="KW-0175">Coiled coil</keyword>
<dbReference type="Pfam" id="PF07508">
    <property type="entry name" value="Recombinase"/>
    <property type="match status" value="1"/>
</dbReference>
<dbReference type="Gene3D" id="3.90.1750.20">
    <property type="entry name" value="Putative Large Serine Recombinase, Chain B, Domain 2"/>
    <property type="match status" value="1"/>
</dbReference>
<keyword evidence="1" id="KW-0238">DNA-binding</keyword>
<evidence type="ECO:0000259" key="4">
    <source>
        <dbReference type="Pfam" id="PF07508"/>
    </source>
</evidence>
<reference evidence="7" key="1">
    <citation type="submission" date="2020-09" db="EMBL/GenBank/DDBJ databases">
        <title>New species isolated from human feces.</title>
        <authorList>
            <person name="Kitahara M."/>
            <person name="Shigeno Y."/>
            <person name="Shime M."/>
            <person name="Matsumoto Y."/>
            <person name="Nakamura S."/>
            <person name="Motooka D."/>
            <person name="Fukuoka S."/>
            <person name="Nishikawa H."/>
            <person name="Benno Y."/>
        </authorList>
    </citation>
    <scope>NUCLEOTIDE SEQUENCE</scope>
    <source>
        <strain evidence="7">MM50</strain>
    </source>
</reference>
<feature type="coiled-coil region" evidence="3">
    <location>
        <begin position="186"/>
        <end position="269"/>
    </location>
</feature>
<dbReference type="EMBL" id="AP023418">
    <property type="protein sequence ID" value="BCK82368.1"/>
    <property type="molecule type" value="Genomic_DNA"/>
</dbReference>
<feature type="domain" description="Recombinase" evidence="4">
    <location>
        <begin position="20"/>
        <end position="91"/>
    </location>
</feature>
<feature type="domain" description="DUF4368" evidence="6">
    <location>
        <begin position="255"/>
        <end position="318"/>
    </location>
</feature>
<dbReference type="InterPro" id="IPR025378">
    <property type="entry name" value="DUF4368"/>
</dbReference>
<evidence type="ECO:0000256" key="3">
    <source>
        <dbReference type="SAM" id="Coils"/>
    </source>
</evidence>
<dbReference type="GO" id="GO:0003677">
    <property type="term" value="F:DNA binding"/>
    <property type="evidence" value="ECO:0007669"/>
    <property type="project" value="UniProtKB-KW"/>
</dbReference>
<dbReference type="AlphaFoldDB" id="A0A810Q204"/>
<proteinExistence type="predicted"/>
<dbReference type="PANTHER" id="PTHR30461">
    <property type="entry name" value="DNA-INVERTASE FROM LAMBDOID PROPHAGE"/>
    <property type="match status" value="1"/>
</dbReference>
<dbReference type="Pfam" id="PF14287">
    <property type="entry name" value="DUF4368"/>
    <property type="match status" value="1"/>
</dbReference>
<dbReference type="InterPro" id="IPR038109">
    <property type="entry name" value="DNA_bind_recomb_sf"/>
</dbReference>
<sequence>MTPTVYQDRQKRKVRCALPENPYNWNGSTVAAILERMEYCGHTVNFKTHRQSYKIKKIIENPPEQWKIFRNTHEAIVDEDTFQRVQELRRNKRRPARTGKSNLFSGAAYCADCEEKMYYCTSRNFEERQDHFVCSTSRKKGKDVCGTHFIRAVVLEKGVLKFLQILLWYISDCEDLFRDKLGAKRKEDFKKELAAKRRQLTQAQRRMEELDRLFKRLYEDKISGKINDSRFEKLSADYENEQAELTEKMQLLEQEITQQEEEADSIEQFILRAKKYPNLQELTPAVLHDLVNRVYVSAPDKSSGQRVQDVHISLACIGFLPESIIAEMLTHAAKSRTA</sequence>
<evidence type="ECO:0000256" key="1">
    <source>
        <dbReference type="ARBA" id="ARBA00023125"/>
    </source>
</evidence>
<dbReference type="Pfam" id="PF13408">
    <property type="entry name" value="Zn_ribbon_recom"/>
    <property type="match status" value="1"/>
</dbReference>
<dbReference type="InterPro" id="IPR050639">
    <property type="entry name" value="SSR_resolvase"/>
</dbReference>
<evidence type="ECO:0000256" key="2">
    <source>
        <dbReference type="ARBA" id="ARBA00023172"/>
    </source>
</evidence>
<name>A0A810Q204_9FIRM</name>
<dbReference type="InterPro" id="IPR011109">
    <property type="entry name" value="DNA_bind_recombinase_dom"/>
</dbReference>
<evidence type="ECO:0000313" key="7">
    <source>
        <dbReference type="EMBL" id="BCK82368.1"/>
    </source>
</evidence>
<organism evidence="7 8">
    <name type="scientific">Vescimonas coprocola</name>
    <dbReference type="NCBI Taxonomy" id="2714355"/>
    <lineage>
        <taxon>Bacteria</taxon>
        <taxon>Bacillati</taxon>
        <taxon>Bacillota</taxon>
        <taxon>Clostridia</taxon>
        <taxon>Eubacteriales</taxon>
        <taxon>Oscillospiraceae</taxon>
        <taxon>Vescimonas</taxon>
    </lineage>
</organism>
<evidence type="ECO:0000259" key="6">
    <source>
        <dbReference type="Pfam" id="PF14287"/>
    </source>
</evidence>
<dbReference type="GO" id="GO:0000150">
    <property type="term" value="F:DNA strand exchange activity"/>
    <property type="evidence" value="ECO:0007669"/>
    <property type="project" value="InterPro"/>
</dbReference>
<evidence type="ECO:0000259" key="5">
    <source>
        <dbReference type="Pfam" id="PF13408"/>
    </source>
</evidence>
<gene>
    <name evidence="7" type="ORF">MM50RIKEN_21310</name>
</gene>
<feature type="domain" description="Recombinase zinc beta ribbon" evidence="5">
    <location>
        <begin position="103"/>
        <end position="163"/>
    </location>
</feature>
<dbReference type="KEGG" id="vcop:MM50RIKEN_21310"/>
<protein>
    <recommendedName>
        <fullName evidence="9">Recombinase</fullName>
    </recommendedName>
</protein>